<evidence type="ECO:0008006" key="3">
    <source>
        <dbReference type="Google" id="ProtNLM"/>
    </source>
</evidence>
<evidence type="ECO:0000256" key="1">
    <source>
        <dbReference type="SAM" id="Phobius"/>
    </source>
</evidence>
<keyword evidence="1" id="KW-1133">Transmembrane helix</keyword>
<feature type="transmembrane region" description="Helical" evidence="1">
    <location>
        <begin position="31"/>
        <end position="52"/>
    </location>
</feature>
<name>A0A381YTB4_9ZZZZ</name>
<keyword evidence="1" id="KW-0812">Transmembrane</keyword>
<gene>
    <name evidence="2" type="ORF">METZ01_LOCUS132716</name>
</gene>
<dbReference type="SUPFAM" id="SSF50939">
    <property type="entry name" value="Sialidases"/>
    <property type="match status" value="1"/>
</dbReference>
<protein>
    <recommendedName>
        <fullName evidence="3">Sialidase domain-containing protein</fullName>
    </recommendedName>
</protein>
<dbReference type="InterPro" id="IPR036278">
    <property type="entry name" value="Sialidase_sf"/>
</dbReference>
<reference evidence="2" key="1">
    <citation type="submission" date="2018-05" db="EMBL/GenBank/DDBJ databases">
        <authorList>
            <person name="Lanie J.A."/>
            <person name="Ng W.-L."/>
            <person name="Kazmierczak K.M."/>
            <person name="Andrzejewski T.M."/>
            <person name="Davidsen T.M."/>
            <person name="Wayne K.J."/>
            <person name="Tettelin H."/>
            <person name="Glass J.I."/>
            <person name="Rusch D."/>
            <person name="Podicherti R."/>
            <person name="Tsui H.-C.T."/>
            <person name="Winkler M.E."/>
        </authorList>
    </citation>
    <scope>NUCLEOTIDE SEQUENCE</scope>
</reference>
<sequence length="541" mass="58773">VADEDDGIIVAEMAEAPAGASRGLSFDPGRAAVVAGSVVVALILLLATYQALVTWGSDSGPGGGDSTGSIAIEWGDSLYMPRHEECIDESNGQELPEFGVGYEPSISITSNGNMFVTAHKDLRWGGQSNPFFPLLGGNPGPWYACQQGQDTTWDYWASWFWASYDNGTTWQHGDNFGPTPGNSFTANYLAGGSECLGDEGDISVDAQDTVYYLDTTLEDNWWHTLTDQGTDYDTPMCQRMNTMAADDRPWVAAQSDGIIHYLGNSGASPPECTGDSGRYWYYHSENGGATFTQCYAVPGGWSTVASQRHGPYVYIAQENADTQSGSVIVRVSDDHGRGTGITDGTWSQPIEVGLREGNCPEGYPVVNTNENGTVAVVWADCPNGGTGPWVLRFAISYDHGTNWSAWNVSHVNGIQMYPFVSISEEDVVSIAFYGLDFDDGDLEGDYVEGEQWFLYAGALQSPTEGDSWGFTVADPSPLHTVTAYEEQEGDVHALHDFFETVLSPDGSWIGIAYQQNVGEHPFEDNEEQRYIKFVRGNISSP</sequence>
<accession>A0A381YTB4</accession>
<dbReference type="EMBL" id="UINC01018929">
    <property type="protein sequence ID" value="SVA79862.1"/>
    <property type="molecule type" value="Genomic_DNA"/>
</dbReference>
<proteinExistence type="predicted"/>
<organism evidence="2">
    <name type="scientific">marine metagenome</name>
    <dbReference type="NCBI Taxonomy" id="408172"/>
    <lineage>
        <taxon>unclassified sequences</taxon>
        <taxon>metagenomes</taxon>
        <taxon>ecological metagenomes</taxon>
    </lineage>
</organism>
<evidence type="ECO:0000313" key="2">
    <source>
        <dbReference type="EMBL" id="SVA79862.1"/>
    </source>
</evidence>
<keyword evidence="1" id="KW-0472">Membrane</keyword>
<feature type="non-terminal residue" evidence="2">
    <location>
        <position position="1"/>
    </location>
</feature>
<dbReference type="AlphaFoldDB" id="A0A381YTB4"/>